<sequence>MKNLRQHPIEHVRGVIPGLTPFPAVADVFAEPVDKYARHFLPLVTIDLAMLDDAWSGPIHLVAPCEPYEGQVGEWSAGEFDTAMLKPDWLAFKLNDAGKYELLGDWRYFMLEQPERADWTEKSLDWREVRTEHRELVKMGVQPPFELHHEAKYSWRDVMELHYATRHAIYNQAKQDFLANGWNSAKPWDDAAEVAKLPLYEPGTDCYDSTGGRYLLAVLGGPAWGGNWSNVTNELLSDVGTDDGIHPIHPETGAPFQFITSTYADGFTGHDCEILLFYEPQSRTVLQTFDWS</sequence>
<dbReference type="EMBL" id="QURR01000001">
    <property type="protein sequence ID" value="RGE47086.1"/>
    <property type="molecule type" value="Genomic_DNA"/>
</dbReference>
<dbReference type="Proteomes" id="UP000261948">
    <property type="component" value="Unassembled WGS sequence"/>
</dbReference>
<protein>
    <recommendedName>
        <fullName evidence="3">Enolase</fullName>
    </recommendedName>
</protein>
<name>A0A373FSF2_COMTE</name>
<comment type="caution">
    <text evidence="1">The sequence shown here is derived from an EMBL/GenBank/DDBJ whole genome shotgun (WGS) entry which is preliminary data.</text>
</comment>
<gene>
    <name evidence="1" type="ORF">DZC30_01455</name>
</gene>
<proteinExistence type="predicted"/>
<accession>A0A373FSF2</accession>
<organism evidence="1 2">
    <name type="scientific">Comamonas testosteroni</name>
    <name type="common">Pseudomonas testosteroni</name>
    <dbReference type="NCBI Taxonomy" id="285"/>
    <lineage>
        <taxon>Bacteria</taxon>
        <taxon>Pseudomonadati</taxon>
        <taxon>Pseudomonadota</taxon>
        <taxon>Betaproteobacteria</taxon>
        <taxon>Burkholderiales</taxon>
        <taxon>Comamonadaceae</taxon>
        <taxon>Comamonas</taxon>
    </lineage>
</organism>
<dbReference type="AlphaFoldDB" id="A0A373FSF2"/>
<evidence type="ECO:0000313" key="2">
    <source>
        <dbReference type="Proteomes" id="UP000261948"/>
    </source>
</evidence>
<reference evidence="1 2" key="1">
    <citation type="submission" date="2018-08" db="EMBL/GenBank/DDBJ databases">
        <title>Comamonas testosteroni strain SWCO2.</title>
        <authorList>
            <person name="Jiang N."/>
            <person name="Zhang X.Z."/>
        </authorList>
    </citation>
    <scope>NUCLEOTIDE SEQUENCE [LARGE SCALE GENOMIC DNA]</scope>
    <source>
        <strain evidence="1 2">SWCO2</strain>
    </source>
</reference>
<keyword evidence="2" id="KW-1185">Reference proteome</keyword>
<evidence type="ECO:0008006" key="3">
    <source>
        <dbReference type="Google" id="ProtNLM"/>
    </source>
</evidence>
<evidence type="ECO:0000313" key="1">
    <source>
        <dbReference type="EMBL" id="RGE47086.1"/>
    </source>
</evidence>
<dbReference type="OrthoDB" id="4428523at2"/>